<dbReference type="EMBL" id="LAZR01027955">
    <property type="protein sequence ID" value="KKL64076.1"/>
    <property type="molecule type" value="Genomic_DNA"/>
</dbReference>
<feature type="region of interest" description="Disordered" evidence="1">
    <location>
        <begin position="218"/>
        <end position="261"/>
    </location>
</feature>
<comment type="caution">
    <text evidence="2">The sequence shown here is derived from an EMBL/GenBank/DDBJ whole genome shotgun (WGS) entry which is preliminary data.</text>
</comment>
<accession>A0A0F9ECV5</accession>
<protein>
    <submittedName>
        <fullName evidence="2">Uncharacterized protein</fullName>
    </submittedName>
</protein>
<sequence>MSLADSIFAIDRTIQIEVRIGDELLASGLAEDGTAEPGNLTGIDISYDIESLPPTCVLTMVSVPSWVKRGMDAQVNAGYDGELTRIFTGKVKRRRHTVGGHVIDCVGRTAKLTRPYRTRPAKSFLNIGAGDAIIDLLNDSEVDFTPAFNEHYDIDAAVNDWTIGTVQTAYMDMAAVSDMIRAIADVDGNRAFETRAGTLRIRPLLEMPADQPYRTYVIGGSDETSDTTDSFSDVGSIDTDDALGDDATRERRSQGWTPSASGSVATLSMFLKMVAAPTDGIYFELYDDDGTGKPGTTLVGGTSKYNGQLLNAVTYTEVPILILSGVELTQARNTTSSSAGRV</sequence>
<evidence type="ECO:0000256" key="1">
    <source>
        <dbReference type="SAM" id="MobiDB-lite"/>
    </source>
</evidence>
<evidence type="ECO:0000313" key="2">
    <source>
        <dbReference type="EMBL" id="KKL64076.1"/>
    </source>
</evidence>
<gene>
    <name evidence="2" type="ORF">LCGC14_2168660</name>
</gene>
<feature type="compositionally biased region" description="Low complexity" evidence="1">
    <location>
        <begin position="219"/>
        <end position="236"/>
    </location>
</feature>
<reference evidence="2" key="1">
    <citation type="journal article" date="2015" name="Nature">
        <title>Complex archaea that bridge the gap between prokaryotes and eukaryotes.</title>
        <authorList>
            <person name="Spang A."/>
            <person name="Saw J.H."/>
            <person name="Jorgensen S.L."/>
            <person name="Zaremba-Niedzwiedzka K."/>
            <person name="Martijn J."/>
            <person name="Lind A.E."/>
            <person name="van Eijk R."/>
            <person name="Schleper C."/>
            <person name="Guy L."/>
            <person name="Ettema T.J."/>
        </authorList>
    </citation>
    <scope>NUCLEOTIDE SEQUENCE</scope>
</reference>
<proteinExistence type="predicted"/>
<dbReference type="SUPFAM" id="SSF69279">
    <property type="entry name" value="Phage tail proteins"/>
    <property type="match status" value="1"/>
</dbReference>
<dbReference type="AlphaFoldDB" id="A0A0F9ECV5"/>
<name>A0A0F9ECV5_9ZZZZ</name>
<organism evidence="2">
    <name type="scientific">marine sediment metagenome</name>
    <dbReference type="NCBI Taxonomy" id="412755"/>
    <lineage>
        <taxon>unclassified sequences</taxon>
        <taxon>metagenomes</taxon>
        <taxon>ecological metagenomes</taxon>
    </lineage>
</organism>